<dbReference type="Pfam" id="PF13561">
    <property type="entry name" value="adh_short_C2"/>
    <property type="match status" value="1"/>
</dbReference>
<dbReference type="InterPro" id="IPR050259">
    <property type="entry name" value="SDR"/>
</dbReference>
<dbReference type="SUPFAM" id="SSF51735">
    <property type="entry name" value="NAD(P)-binding Rossmann-fold domains"/>
    <property type="match status" value="1"/>
</dbReference>
<dbReference type="PRINTS" id="PR00080">
    <property type="entry name" value="SDRFAMILY"/>
</dbReference>
<evidence type="ECO:0000313" key="3">
    <source>
        <dbReference type="Proteomes" id="UP000198615"/>
    </source>
</evidence>
<name>A0A8G2BHG6_9PROT</name>
<proteinExistence type="inferred from homology"/>
<evidence type="ECO:0000313" key="2">
    <source>
        <dbReference type="EMBL" id="SDF43707.1"/>
    </source>
</evidence>
<dbReference type="PANTHER" id="PTHR42879">
    <property type="entry name" value="3-OXOACYL-(ACYL-CARRIER-PROTEIN) REDUCTASE"/>
    <property type="match status" value="1"/>
</dbReference>
<evidence type="ECO:0000256" key="1">
    <source>
        <dbReference type="ARBA" id="ARBA00006484"/>
    </source>
</evidence>
<dbReference type="PRINTS" id="PR00081">
    <property type="entry name" value="GDHRDH"/>
</dbReference>
<comment type="caution">
    <text evidence="2">The sequence shown here is derived from an EMBL/GenBank/DDBJ whole genome shotgun (WGS) entry which is preliminary data.</text>
</comment>
<reference evidence="2 3" key="1">
    <citation type="submission" date="2016-10" db="EMBL/GenBank/DDBJ databases">
        <authorList>
            <person name="Varghese N."/>
            <person name="Submissions S."/>
        </authorList>
    </citation>
    <scope>NUCLEOTIDE SEQUENCE [LARGE SCALE GENOMIC DNA]</scope>
    <source>
        <strain evidence="2 3">DSM 18839</strain>
    </source>
</reference>
<gene>
    <name evidence="2" type="ORF">SAMN05660686_01345</name>
</gene>
<dbReference type="InterPro" id="IPR036291">
    <property type="entry name" value="NAD(P)-bd_dom_sf"/>
</dbReference>
<dbReference type="Proteomes" id="UP000198615">
    <property type="component" value="Unassembled WGS sequence"/>
</dbReference>
<keyword evidence="3" id="KW-1185">Reference proteome</keyword>
<dbReference type="Gene3D" id="3.40.50.720">
    <property type="entry name" value="NAD(P)-binding Rossmann-like Domain"/>
    <property type="match status" value="1"/>
</dbReference>
<accession>A0A8G2BHG6</accession>
<sequence>MTELSGKIAVITGASAPRGIGQAIARRLATDGATVVVTDMEGAFSLEGRSYDRTELLNNLANEIAANGGTALPLSLDVTQVDDITRCINAVRDRFGRIDILVNNAGSLAGSAAFMETAPDQWESSFRVNLLGPVMLCQAVIPAMRAAGGGRIVNIGSTGSLGAEPGFGAYTAMKHALAALSKTIAAEEGQYGILCNTVCPGFIMTDMHMAANQRLAEEAGIEVEEMQARRYATVATRHAGQPEDVAAAVAYLASSQGRYVTGINLPVSGGVPYGI</sequence>
<organism evidence="2 3">
    <name type="scientific">Thalassobaculum litoreum DSM 18839</name>
    <dbReference type="NCBI Taxonomy" id="1123362"/>
    <lineage>
        <taxon>Bacteria</taxon>
        <taxon>Pseudomonadati</taxon>
        <taxon>Pseudomonadota</taxon>
        <taxon>Alphaproteobacteria</taxon>
        <taxon>Rhodospirillales</taxon>
        <taxon>Thalassobaculaceae</taxon>
        <taxon>Thalassobaculum</taxon>
    </lineage>
</organism>
<dbReference type="RefSeq" id="WP_175474133.1">
    <property type="nucleotide sequence ID" value="NZ_FNBW01000003.1"/>
</dbReference>
<protein>
    <submittedName>
        <fullName evidence="2">3-oxoacyl-[acyl-carrier protein] reductase</fullName>
    </submittedName>
</protein>
<dbReference type="InterPro" id="IPR002347">
    <property type="entry name" value="SDR_fam"/>
</dbReference>
<dbReference type="FunFam" id="3.40.50.720:FF:000084">
    <property type="entry name" value="Short-chain dehydrogenase reductase"/>
    <property type="match status" value="1"/>
</dbReference>
<comment type="similarity">
    <text evidence="1">Belongs to the short-chain dehydrogenases/reductases (SDR) family.</text>
</comment>
<dbReference type="PANTHER" id="PTHR42879:SF2">
    <property type="entry name" value="3-OXOACYL-[ACYL-CARRIER-PROTEIN] REDUCTASE FABG"/>
    <property type="match status" value="1"/>
</dbReference>
<dbReference type="EMBL" id="FNBW01000003">
    <property type="protein sequence ID" value="SDF43707.1"/>
    <property type="molecule type" value="Genomic_DNA"/>
</dbReference>
<dbReference type="CDD" id="cd05233">
    <property type="entry name" value="SDR_c"/>
    <property type="match status" value="1"/>
</dbReference>
<dbReference type="AlphaFoldDB" id="A0A8G2BHG6"/>